<dbReference type="Proteomes" id="UP001055091">
    <property type="component" value="Unassembled WGS sequence"/>
</dbReference>
<dbReference type="InterPro" id="IPR050624">
    <property type="entry name" value="HTH-type_Tx_Regulator"/>
</dbReference>
<name>A0A413WVM1_9FIRM</name>
<sequence length="192" mass="22179">MKKQPEITSATRKTFVDAFCSLYLHTPIEKITVQEIVRRAGYNRSTFYQYFRDVNDLLTYLEDEIIENIREKVDMNFDQIDFADSFICSFSSLHEETEKYVAMLLTNPDSTKFTQRVKTAMMPVLLRHFNISENDEKAVYVLEFYLAGVIAIASHWLAEGRKVPIIEVGRLIHTLLTEGVLSALGREHADCD</sequence>
<keyword evidence="1" id="KW-0238">DNA-binding</keyword>
<gene>
    <name evidence="2" type="ORF">CE91St55_25170</name>
</gene>
<dbReference type="SUPFAM" id="SSF46689">
    <property type="entry name" value="Homeodomain-like"/>
    <property type="match status" value="1"/>
</dbReference>
<dbReference type="EMBL" id="BQNJ01000001">
    <property type="protein sequence ID" value="GKH00536.1"/>
    <property type="molecule type" value="Genomic_DNA"/>
</dbReference>
<dbReference type="GeneID" id="93148188"/>
<organism evidence="2 3">
    <name type="scientific">Hungatella hathewayi</name>
    <dbReference type="NCBI Taxonomy" id="154046"/>
    <lineage>
        <taxon>Bacteria</taxon>
        <taxon>Bacillati</taxon>
        <taxon>Bacillota</taxon>
        <taxon>Clostridia</taxon>
        <taxon>Lachnospirales</taxon>
        <taxon>Lachnospiraceae</taxon>
        <taxon>Hungatella</taxon>
    </lineage>
</organism>
<dbReference type="PANTHER" id="PTHR43479:SF11">
    <property type="entry name" value="ACREF_ENVCD OPERON REPRESSOR-RELATED"/>
    <property type="match status" value="1"/>
</dbReference>
<protein>
    <submittedName>
        <fullName evidence="2">TetR family transcriptional regulator</fullName>
    </submittedName>
</protein>
<dbReference type="InterPro" id="IPR001647">
    <property type="entry name" value="HTH_TetR"/>
</dbReference>
<proteinExistence type="predicted"/>
<dbReference type="PANTHER" id="PTHR43479">
    <property type="entry name" value="ACREF/ENVCD OPERON REPRESSOR-RELATED"/>
    <property type="match status" value="1"/>
</dbReference>
<dbReference type="Pfam" id="PF00440">
    <property type="entry name" value="TetR_N"/>
    <property type="match status" value="1"/>
</dbReference>
<dbReference type="RefSeq" id="WP_006773989.1">
    <property type="nucleotide sequence ID" value="NZ_BQNJ01000001.1"/>
</dbReference>
<reference evidence="2" key="1">
    <citation type="submission" date="2022-01" db="EMBL/GenBank/DDBJ databases">
        <title>Novel bile acid biosynthetic pathways are enriched in the microbiome of centenarians.</title>
        <authorList>
            <person name="Sato Y."/>
            <person name="Atarashi K."/>
            <person name="Plichta R.D."/>
            <person name="Arai Y."/>
            <person name="Sasajima S."/>
            <person name="Kearney M.S."/>
            <person name="Suda W."/>
            <person name="Takeshita K."/>
            <person name="Sasaki T."/>
            <person name="Okamoto S."/>
            <person name="Skelly N.A."/>
            <person name="Okamura Y."/>
            <person name="Vlamakis H."/>
            <person name="Li Y."/>
            <person name="Tanoue T."/>
            <person name="Takei H."/>
            <person name="Nittono H."/>
            <person name="Narushima S."/>
            <person name="Irie J."/>
            <person name="Itoh H."/>
            <person name="Moriya K."/>
            <person name="Sugiura Y."/>
            <person name="Suematsu M."/>
            <person name="Moritoki N."/>
            <person name="Shibata S."/>
            <person name="Littman R.D."/>
            <person name="Fischbach A.M."/>
            <person name="Uwamino Y."/>
            <person name="Inoue T."/>
            <person name="Honda A."/>
            <person name="Hattori M."/>
            <person name="Murai T."/>
            <person name="Xavier J.R."/>
            <person name="Hirose N."/>
            <person name="Honda K."/>
        </authorList>
    </citation>
    <scope>NUCLEOTIDE SEQUENCE</scope>
    <source>
        <strain evidence="2">CE91-St55</strain>
    </source>
</reference>
<comment type="caution">
    <text evidence="2">The sequence shown here is derived from an EMBL/GenBank/DDBJ whole genome shotgun (WGS) entry which is preliminary data.</text>
</comment>
<accession>A0A413WVM1</accession>
<evidence type="ECO:0000313" key="3">
    <source>
        <dbReference type="Proteomes" id="UP001055091"/>
    </source>
</evidence>
<evidence type="ECO:0000256" key="1">
    <source>
        <dbReference type="ARBA" id="ARBA00023125"/>
    </source>
</evidence>
<dbReference type="PROSITE" id="PS50977">
    <property type="entry name" value="HTH_TETR_2"/>
    <property type="match status" value="1"/>
</dbReference>
<dbReference type="InterPro" id="IPR009057">
    <property type="entry name" value="Homeodomain-like_sf"/>
</dbReference>
<dbReference type="Gene3D" id="1.10.357.10">
    <property type="entry name" value="Tetracycline Repressor, domain 2"/>
    <property type="match status" value="1"/>
</dbReference>
<evidence type="ECO:0000313" key="2">
    <source>
        <dbReference type="EMBL" id="GKH00536.1"/>
    </source>
</evidence>
<dbReference type="AlphaFoldDB" id="A0A413WVM1"/>
<dbReference type="GO" id="GO:0003677">
    <property type="term" value="F:DNA binding"/>
    <property type="evidence" value="ECO:0007669"/>
    <property type="project" value="UniProtKB-UniRule"/>
</dbReference>